<evidence type="ECO:0000256" key="13">
    <source>
        <dbReference type="SAM" id="Phobius"/>
    </source>
</evidence>
<evidence type="ECO:0000256" key="7">
    <source>
        <dbReference type="ARBA" id="ARBA00022958"/>
    </source>
</evidence>
<proteinExistence type="inferred from homology"/>
<name>A0A3M9N929_9BACT</name>
<evidence type="ECO:0000313" key="14">
    <source>
        <dbReference type="EMBL" id="RNI34251.1"/>
    </source>
</evidence>
<evidence type="ECO:0000256" key="2">
    <source>
        <dbReference type="ARBA" id="ARBA00006920"/>
    </source>
</evidence>
<feature type="transmembrane region" description="Helical" evidence="13">
    <location>
        <begin position="6"/>
        <end position="27"/>
    </location>
</feature>
<dbReference type="AlphaFoldDB" id="A0A3M9N929"/>
<evidence type="ECO:0000256" key="12">
    <source>
        <dbReference type="ARBA" id="ARBA00034430"/>
    </source>
</evidence>
<dbReference type="EMBL" id="RJJR01000014">
    <property type="protein sequence ID" value="RNI34251.1"/>
    <property type="molecule type" value="Genomic_DNA"/>
</dbReference>
<evidence type="ECO:0000313" key="15">
    <source>
        <dbReference type="Proteomes" id="UP000267223"/>
    </source>
</evidence>
<dbReference type="OrthoDB" id="7626281at2"/>
<keyword evidence="4" id="KW-0633">Potassium transport</keyword>
<evidence type="ECO:0000256" key="6">
    <source>
        <dbReference type="ARBA" id="ARBA00022826"/>
    </source>
</evidence>
<feature type="transmembrane region" description="Helical" evidence="13">
    <location>
        <begin position="106"/>
        <end position="127"/>
    </location>
</feature>
<evidence type="ECO:0000256" key="4">
    <source>
        <dbReference type="ARBA" id="ARBA00022538"/>
    </source>
</evidence>
<keyword evidence="11" id="KW-0407">Ion channel</keyword>
<dbReference type="GO" id="GO:0005267">
    <property type="term" value="F:potassium channel activity"/>
    <property type="evidence" value="ECO:0007669"/>
    <property type="project" value="UniProtKB-KW"/>
</dbReference>
<keyword evidence="15" id="KW-1185">Reference proteome</keyword>
<reference evidence="14 15" key="1">
    <citation type="submission" date="2018-11" db="EMBL/GenBank/DDBJ databases">
        <title>Draft genome sequence of Ferruginibacter sp. BO-59.</title>
        <authorList>
            <person name="Im W.T."/>
        </authorList>
    </citation>
    <scope>NUCLEOTIDE SEQUENCE [LARGE SCALE GENOMIC DNA]</scope>
    <source>
        <strain evidence="14 15">BO-59</strain>
    </source>
</reference>
<dbReference type="GO" id="GO:0015252">
    <property type="term" value="F:proton channel activity"/>
    <property type="evidence" value="ECO:0007669"/>
    <property type="project" value="InterPro"/>
</dbReference>
<keyword evidence="10 13" id="KW-0472">Membrane</keyword>
<evidence type="ECO:0000256" key="3">
    <source>
        <dbReference type="ARBA" id="ARBA00022448"/>
    </source>
</evidence>
<comment type="catalytic activity">
    <reaction evidence="12">
        <text>K(+)(in) = K(+)(out)</text>
        <dbReference type="Rhea" id="RHEA:29463"/>
        <dbReference type="ChEBI" id="CHEBI:29103"/>
    </reaction>
</comment>
<keyword evidence="5 13" id="KW-0812">Transmembrane</keyword>
<feature type="transmembrane region" description="Helical" evidence="13">
    <location>
        <begin position="75"/>
        <end position="94"/>
    </location>
</feature>
<dbReference type="InterPro" id="IPR010617">
    <property type="entry name" value="TMEM175-like"/>
</dbReference>
<comment type="caution">
    <text evidence="14">The sequence shown here is derived from an EMBL/GenBank/DDBJ whole genome shotgun (WGS) entry which is preliminary data.</text>
</comment>
<evidence type="ECO:0000256" key="10">
    <source>
        <dbReference type="ARBA" id="ARBA00023136"/>
    </source>
</evidence>
<feature type="transmembrane region" description="Helical" evidence="13">
    <location>
        <begin position="39"/>
        <end position="55"/>
    </location>
</feature>
<dbReference type="Pfam" id="PF06736">
    <property type="entry name" value="TMEM175"/>
    <property type="match status" value="1"/>
</dbReference>
<evidence type="ECO:0000256" key="11">
    <source>
        <dbReference type="ARBA" id="ARBA00023303"/>
    </source>
</evidence>
<dbReference type="PANTHER" id="PTHR31462">
    <property type="entry name" value="ENDOSOMAL/LYSOSOMAL POTASSIUM CHANNEL TMEM175"/>
    <property type="match status" value="1"/>
</dbReference>
<gene>
    <name evidence="14" type="ORF">EFY79_16285</name>
</gene>
<dbReference type="RefSeq" id="WP_123121792.1">
    <property type="nucleotide sequence ID" value="NZ_RJJR01000014.1"/>
</dbReference>
<keyword evidence="6" id="KW-0631">Potassium channel</keyword>
<keyword evidence="3" id="KW-0813">Transport</keyword>
<evidence type="ECO:0000256" key="1">
    <source>
        <dbReference type="ARBA" id="ARBA00004141"/>
    </source>
</evidence>
<dbReference type="PANTHER" id="PTHR31462:SF5">
    <property type="entry name" value="ENDOSOMAL_LYSOSOMAL PROTON CHANNEL TMEM175"/>
    <property type="match status" value="1"/>
</dbReference>
<dbReference type="GO" id="GO:0016020">
    <property type="term" value="C:membrane"/>
    <property type="evidence" value="ECO:0007669"/>
    <property type="project" value="UniProtKB-SubCell"/>
</dbReference>
<protein>
    <submittedName>
        <fullName evidence="14">DUF1211 domain-containing protein</fullName>
    </submittedName>
</protein>
<dbReference type="Proteomes" id="UP000267223">
    <property type="component" value="Unassembled WGS sequence"/>
</dbReference>
<sequence>MSKGRLEAFSDGVFAILITIMVLELHAPEGATFGDLKPLLPKFISYILSFVYVGIYWNNHHHMLQSVKHVNGKVLWSNMLLLFCISLIPFVTAWMGENHFSASPVALYGVVLLLCALSYPVLIHYLIQLHGKDSLLGKSIGGDTKGKVSILIYVAGIALTFLNPWFGFGLYIVVACIWFIPDKRIEKRIQDNSTAE</sequence>
<organism evidence="14 15">
    <name type="scientific">Hanamia caeni</name>
    <dbReference type="NCBI Taxonomy" id="2294116"/>
    <lineage>
        <taxon>Bacteria</taxon>
        <taxon>Pseudomonadati</taxon>
        <taxon>Bacteroidota</taxon>
        <taxon>Chitinophagia</taxon>
        <taxon>Chitinophagales</taxon>
        <taxon>Chitinophagaceae</taxon>
        <taxon>Hanamia</taxon>
    </lineage>
</organism>
<feature type="transmembrane region" description="Helical" evidence="13">
    <location>
        <begin position="150"/>
        <end position="180"/>
    </location>
</feature>
<comment type="similarity">
    <text evidence="2">Belongs to the TMEM175 family.</text>
</comment>
<accession>A0A3M9N929</accession>
<keyword evidence="7" id="KW-0630">Potassium</keyword>
<keyword evidence="8 13" id="KW-1133">Transmembrane helix</keyword>
<keyword evidence="9" id="KW-0406">Ion transport</keyword>
<evidence type="ECO:0000256" key="9">
    <source>
        <dbReference type="ARBA" id="ARBA00023065"/>
    </source>
</evidence>
<evidence type="ECO:0000256" key="8">
    <source>
        <dbReference type="ARBA" id="ARBA00022989"/>
    </source>
</evidence>
<comment type="subcellular location">
    <subcellularLocation>
        <location evidence="1">Membrane</location>
        <topology evidence="1">Multi-pass membrane protein</topology>
    </subcellularLocation>
</comment>
<evidence type="ECO:0000256" key="5">
    <source>
        <dbReference type="ARBA" id="ARBA00022692"/>
    </source>
</evidence>